<dbReference type="RefSeq" id="WP_141307420.1">
    <property type="nucleotide sequence ID" value="NZ_BJND01000006.1"/>
</dbReference>
<dbReference type="EMBL" id="BJND01000006">
    <property type="protein sequence ID" value="GEC03210.1"/>
    <property type="molecule type" value="Genomic_DNA"/>
</dbReference>
<reference evidence="1 2" key="1">
    <citation type="submission" date="2019-06" db="EMBL/GenBank/DDBJ databases">
        <title>Whole genome shotgun sequence of Streptomyces spinoverrucosus NBRC 14228.</title>
        <authorList>
            <person name="Hosoyama A."/>
            <person name="Uohara A."/>
            <person name="Ohji S."/>
            <person name="Ichikawa N."/>
        </authorList>
    </citation>
    <scope>NUCLEOTIDE SEQUENCE [LARGE SCALE GENOMIC DNA]</scope>
    <source>
        <strain evidence="1 2">NBRC 14228</strain>
    </source>
</reference>
<sequence length="330" mass="37438">MARLHLTFACGDYDRTRALEEGTVRPDGIDLTYLRLPVEETFFRMMRHQEFEVAEMSLSSYVVSLRTEPRPFVALPVFTSRMFRHGSLYCHADAGISSPEDLRGKRIGTPEYQLTACVWMRGILADRHGVPVDSVSYFTGGQETPGRIEKAGVDLPDSLRISRIPEDRTLARMLAEGEIDALCTPRVPSPFVAGDPRVRRVFPDVVAAEKEYYAATGIFPIMHVVVIRRDVHDRHRWVAQSLYKALLAAKDAAHRNLYDTSALRFMLPWLTPQLEEARALLGTDYWSYGLDANRGTLATFLRYHHEQGLSARLWQPEELFAPESLESAVI</sequence>
<dbReference type="Proteomes" id="UP000317881">
    <property type="component" value="Unassembled WGS sequence"/>
</dbReference>
<dbReference type="AlphaFoldDB" id="A0A4Y3VBL0"/>
<name>A0A4Y3VBL0_9ACTN</name>
<accession>A0A4Y3VBL0</accession>
<evidence type="ECO:0000313" key="1">
    <source>
        <dbReference type="EMBL" id="GEC03210.1"/>
    </source>
</evidence>
<dbReference type="SUPFAM" id="SSF53850">
    <property type="entry name" value="Periplasmic binding protein-like II"/>
    <property type="match status" value="1"/>
</dbReference>
<dbReference type="Gene3D" id="3.40.190.10">
    <property type="entry name" value="Periplasmic binding protein-like II"/>
    <property type="match status" value="1"/>
</dbReference>
<keyword evidence="2" id="KW-1185">Reference proteome</keyword>
<evidence type="ECO:0000313" key="2">
    <source>
        <dbReference type="Proteomes" id="UP000317881"/>
    </source>
</evidence>
<proteinExistence type="predicted"/>
<dbReference type="OrthoDB" id="3805543at2"/>
<gene>
    <name evidence="1" type="ORF">SSP24_08650</name>
</gene>
<organism evidence="1 2">
    <name type="scientific">Streptomyces spinoverrucosus</name>
    <dbReference type="NCBI Taxonomy" id="284043"/>
    <lineage>
        <taxon>Bacteria</taxon>
        <taxon>Bacillati</taxon>
        <taxon>Actinomycetota</taxon>
        <taxon>Actinomycetes</taxon>
        <taxon>Kitasatosporales</taxon>
        <taxon>Streptomycetaceae</taxon>
        <taxon>Streptomyces</taxon>
    </lineage>
</organism>
<protein>
    <submittedName>
        <fullName evidence="1">4,5-dihydroxyphthalate decarboxylase</fullName>
    </submittedName>
</protein>
<comment type="caution">
    <text evidence="1">The sequence shown here is derived from an EMBL/GenBank/DDBJ whole genome shotgun (WGS) entry which is preliminary data.</text>
</comment>